<reference evidence="3" key="1">
    <citation type="journal article" date="2019" name="Int. J. Syst. Evol. Microbiol.">
        <title>The Global Catalogue of Microorganisms (GCM) 10K type strain sequencing project: providing services to taxonomists for standard genome sequencing and annotation.</title>
        <authorList>
            <consortium name="The Broad Institute Genomics Platform"/>
            <consortium name="The Broad Institute Genome Sequencing Center for Infectious Disease"/>
            <person name="Wu L."/>
            <person name="Ma J."/>
        </authorList>
    </citation>
    <scope>NUCLEOTIDE SEQUENCE [LARGE SCALE GENOMIC DNA]</scope>
    <source>
        <strain evidence="3">CGMCC 4.7241</strain>
    </source>
</reference>
<accession>A0ABV7Y7U0</accession>
<feature type="transmembrane region" description="Helical" evidence="1">
    <location>
        <begin position="88"/>
        <end position="106"/>
    </location>
</feature>
<sequence length="339" mass="36223">MTTITTRRQSSWTRWVEPVAVGWALLYGGLGILWTLGGPGFPFGKAADRGYGESILGTADPRLLAPVVAVAGLLAAAAVLALRGTNVLAKAAFGYLAILGASLLVVIPDRRPLIAVAYAPILLIGAPFGWPEGVSFLDAIPWPVLNQLVLMVGGVLLLGAALAYRRRVRHDEAAPWTTLAAVSRWGPWAVGIAVAIPVLYAATRWAWALGIPLGISEEFFREGQESGLWIAGAGLASFAVVGALLTLGLWQRWGEEFPRWLPLLGGRRVPPNLAVVPATIVAVFVTSAGLEYWRLVLAGPMEMEMSWTTLGPELLWPIWGVALAAAALGYRLRRRANEG</sequence>
<protein>
    <submittedName>
        <fullName evidence="2">NYN domain-containing protein</fullName>
    </submittedName>
</protein>
<feature type="transmembrane region" description="Helical" evidence="1">
    <location>
        <begin position="271"/>
        <end position="294"/>
    </location>
</feature>
<evidence type="ECO:0000256" key="1">
    <source>
        <dbReference type="SAM" id="Phobius"/>
    </source>
</evidence>
<evidence type="ECO:0000313" key="3">
    <source>
        <dbReference type="Proteomes" id="UP001595699"/>
    </source>
</evidence>
<organism evidence="2 3">
    <name type="scientific">Tenggerimyces flavus</name>
    <dbReference type="NCBI Taxonomy" id="1708749"/>
    <lineage>
        <taxon>Bacteria</taxon>
        <taxon>Bacillati</taxon>
        <taxon>Actinomycetota</taxon>
        <taxon>Actinomycetes</taxon>
        <taxon>Propionibacteriales</taxon>
        <taxon>Nocardioidaceae</taxon>
        <taxon>Tenggerimyces</taxon>
    </lineage>
</organism>
<keyword evidence="1" id="KW-1133">Transmembrane helix</keyword>
<keyword evidence="3" id="KW-1185">Reference proteome</keyword>
<feature type="transmembrane region" description="Helical" evidence="1">
    <location>
        <begin position="185"/>
        <end position="207"/>
    </location>
</feature>
<gene>
    <name evidence="2" type="ORF">ACFOUW_02805</name>
</gene>
<name>A0ABV7Y7U0_9ACTN</name>
<feature type="transmembrane region" description="Helical" evidence="1">
    <location>
        <begin position="227"/>
        <end position="250"/>
    </location>
</feature>
<feature type="transmembrane region" description="Helical" evidence="1">
    <location>
        <begin position="20"/>
        <end position="43"/>
    </location>
</feature>
<proteinExistence type="predicted"/>
<keyword evidence="1" id="KW-0472">Membrane</keyword>
<feature type="transmembrane region" description="Helical" evidence="1">
    <location>
        <begin position="63"/>
        <end position="82"/>
    </location>
</feature>
<dbReference type="EMBL" id="JBHRZH010000004">
    <property type="protein sequence ID" value="MFC3759750.1"/>
    <property type="molecule type" value="Genomic_DNA"/>
</dbReference>
<comment type="caution">
    <text evidence="2">The sequence shown here is derived from an EMBL/GenBank/DDBJ whole genome shotgun (WGS) entry which is preliminary data.</text>
</comment>
<feature type="transmembrane region" description="Helical" evidence="1">
    <location>
        <begin position="142"/>
        <end position="164"/>
    </location>
</feature>
<dbReference type="RefSeq" id="WP_205120412.1">
    <property type="nucleotide sequence ID" value="NZ_JAFBCM010000001.1"/>
</dbReference>
<feature type="transmembrane region" description="Helical" evidence="1">
    <location>
        <begin position="314"/>
        <end position="332"/>
    </location>
</feature>
<keyword evidence="1" id="KW-0812">Transmembrane</keyword>
<evidence type="ECO:0000313" key="2">
    <source>
        <dbReference type="EMBL" id="MFC3759750.1"/>
    </source>
</evidence>
<dbReference type="Proteomes" id="UP001595699">
    <property type="component" value="Unassembled WGS sequence"/>
</dbReference>